<name>A0A2J6QTP4_HYAVF</name>
<dbReference type="PANTHER" id="PTHR24148:SF64">
    <property type="entry name" value="HETEROKARYON INCOMPATIBILITY DOMAIN-CONTAINING PROTEIN"/>
    <property type="match status" value="1"/>
</dbReference>
<dbReference type="OrthoDB" id="2157530at2759"/>
<sequence>MSKQYTALRPEWKEFRLLRIRPPILSKSSQSIHSTPIECDLFVASRINPPTYLALSYTWGDPTRVVPIQINDSTRNVTLNLRTALEHIRQEHEAVIIWVDAVCIDQTNHEEKSQQVQIMTEIYASAECTTVWLGPAADGSDEIIEKCNQIGEKLARPKTADGMDVPGLTDLVAELNVVAAETRAGLERSQSLEEQIHERIGKFVDEAQQDVQGTIASLTALGKLLSREYWGRVWVHQEFVVPRDIVIQCEDAKIEISKFRDARLYYVQVHGKLARKLAGRMREILTNASPTVRAKMNRLGMDTQPESSNDPDIEEYKAVLSSFDEVRNCMGPPTAVIGIRRSYQKPRTEDRRYAFTLIAILSSVFIDKTANATHARDRIYAMLGMADDKEELGLVPNYDPAISDIEIYTDAARAMMRAGRIDLLSLAQHRQHLEKRLQEGITFPSWVPDWSKPIVRQSGHTAFAVSGKIPFKLAPNFTSSHPRQIELLGWTVDTIETLCPAWINPEIQGSENEKNTDTFLSDIKTLCVKSAEKLRVTSHEVYARVVDRETAHFRIPVADQERNEIGGIRMATKYSREGYNWINKSLLGILKAQGFEAMNAQSMKCMNYLEVMRLQKSRRPFLSFSGYVGLAPEFAEQGDVLVAFCGAKFPYVLRCDRDGTYILIGEAYVHGIMGGEFVKITKETETFILE</sequence>
<gene>
    <name evidence="2" type="ORF">L207DRAFT_520736</name>
</gene>
<dbReference type="PANTHER" id="PTHR24148">
    <property type="entry name" value="ANKYRIN REPEAT DOMAIN-CONTAINING PROTEIN 39 HOMOLOG-RELATED"/>
    <property type="match status" value="1"/>
</dbReference>
<dbReference type="EMBL" id="KZ613972">
    <property type="protein sequence ID" value="PMD29634.1"/>
    <property type="molecule type" value="Genomic_DNA"/>
</dbReference>
<dbReference type="AlphaFoldDB" id="A0A2J6QTP4"/>
<organism evidence="2 3">
    <name type="scientific">Hyaloscypha variabilis (strain UAMH 11265 / GT02V1 / F)</name>
    <name type="common">Meliniomyces variabilis</name>
    <dbReference type="NCBI Taxonomy" id="1149755"/>
    <lineage>
        <taxon>Eukaryota</taxon>
        <taxon>Fungi</taxon>
        <taxon>Dikarya</taxon>
        <taxon>Ascomycota</taxon>
        <taxon>Pezizomycotina</taxon>
        <taxon>Leotiomycetes</taxon>
        <taxon>Helotiales</taxon>
        <taxon>Hyaloscyphaceae</taxon>
        <taxon>Hyaloscypha</taxon>
        <taxon>Hyaloscypha variabilis</taxon>
    </lineage>
</organism>
<dbReference type="Pfam" id="PF26639">
    <property type="entry name" value="Het-6_barrel"/>
    <property type="match status" value="1"/>
</dbReference>
<dbReference type="Pfam" id="PF06985">
    <property type="entry name" value="HET"/>
    <property type="match status" value="1"/>
</dbReference>
<dbReference type="InterPro" id="IPR010730">
    <property type="entry name" value="HET"/>
</dbReference>
<evidence type="ECO:0000259" key="1">
    <source>
        <dbReference type="Pfam" id="PF06985"/>
    </source>
</evidence>
<dbReference type="Proteomes" id="UP000235786">
    <property type="component" value="Unassembled WGS sequence"/>
</dbReference>
<evidence type="ECO:0000313" key="3">
    <source>
        <dbReference type="Proteomes" id="UP000235786"/>
    </source>
</evidence>
<dbReference type="InterPro" id="IPR052895">
    <property type="entry name" value="HetReg/Transcr_Mod"/>
</dbReference>
<feature type="domain" description="Heterokaryon incompatibility" evidence="1">
    <location>
        <begin position="52"/>
        <end position="238"/>
    </location>
</feature>
<reference evidence="2 3" key="1">
    <citation type="submission" date="2016-04" db="EMBL/GenBank/DDBJ databases">
        <title>A degradative enzymes factory behind the ericoid mycorrhizal symbiosis.</title>
        <authorList>
            <consortium name="DOE Joint Genome Institute"/>
            <person name="Martino E."/>
            <person name="Morin E."/>
            <person name="Grelet G."/>
            <person name="Kuo A."/>
            <person name="Kohler A."/>
            <person name="Daghino S."/>
            <person name="Barry K."/>
            <person name="Choi C."/>
            <person name="Cichocki N."/>
            <person name="Clum A."/>
            <person name="Copeland A."/>
            <person name="Hainaut M."/>
            <person name="Haridas S."/>
            <person name="Labutti K."/>
            <person name="Lindquist E."/>
            <person name="Lipzen A."/>
            <person name="Khouja H.-R."/>
            <person name="Murat C."/>
            <person name="Ohm R."/>
            <person name="Olson A."/>
            <person name="Spatafora J."/>
            <person name="Veneault-Fourrey C."/>
            <person name="Henrissat B."/>
            <person name="Grigoriev I."/>
            <person name="Martin F."/>
            <person name="Perotto S."/>
        </authorList>
    </citation>
    <scope>NUCLEOTIDE SEQUENCE [LARGE SCALE GENOMIC DNA]</scope>
    <source>
        <strain evidence="2 3">F</strain>
    </source>
</reference>
<proteinExistence type="predicted"/>
<keyword evidence="3" id="KW-1185">Reference proteome</keyword>
<accession>A0A2J6QTP4</accession>
<protein>
    <submittedName>
        <fullName evidence="2">HET-domain-containing protein</fullName>
    </submittedName>
</protein>
<evidence type="ECO:0000313" key="2">
    <source>
        <dbReference type="EMBL" id="PMD29634.1"/>
    </source>
</evidence>